<dbReference type="PROSITE" id="PS51935">
    <property type="entry name" value="NLPC_P60"/>
    <property type="match status" value="1"/>
</dbReference>
<keyword evidence="4" id="KW-0788">Thiol protease</keyword>
<dbReference type="EMBL" id="OBEG01000005">
    <property type="protein sequence ID" value="SNY87826.1"/>
    <property type="molecule type" value="Genomic_DNA"/>
</dbReference>
<accession>A0A285LW01</accession>
<keyword evidence="2" id="KW-0645">Protease</keyword>
<name>A0A285LW01_9NOCA</name>
<evidence type="ECO:0000256" key="3">
    <source>
        <dbReference type="ARBA" id="ARBA00022801"/>
    </source>
</evidence>
<comment type="similarity">
    <text evidence="1">Belongs to the peptidase C40 family.</text>
</comment>
<dbReference type="STRING" id="1379680.GCA_001612615_03063"/>
<evidence type="ECO:0000313" key="7">
    <source>
        <dbReference type="Proteomes" id="UP000219565"/>
    </source>
</evidence>
<keyword evidence="3 6" id="KW-0378">Hydrolase</keyword>
<evidence type="ECO:0000256" key="1">
    <source>
        <dbReference type="ARBA" id="ARBA00007074"/>
    </source>
</evidence>
<keyword evidence="7" id="KW-1185">Reference proteome</keyword>
<dbReference type="PANTHER" id="PTHR47359">
    <property type="entry name" value="PEPTIDOGLYCAN DL-ENDOPEPTIDASE CWLO"/>
    <property type="match status" value="1"/>
</dbReference>
<evidence type="ECO:0000313" key="6">
    <source>
        <dbReference type="EMBL" id="SNY87826.1"/>
    </source>
</evidence>
<dbReference type="GO" id="GO:0008234">
    <property type="term" value="F:cysteine-type peptidase activity"/>
    <property type="evidence" value="ECO:0007669"/>
    <property type="project" value="UniProtKB-KW"/>
</dbReference>
<dbReference type="GO" id="GO:0006508">
    <property type="term" value="P:proteolysis"/>
    <property type="evidence" value="ECO:0007669"/>
    <property type="project" value="UniProtKB-KW"/>
</dbReference>
<gene>
    <name evidence="6" type="ORF">SAMN04244553_4781</name>
</gene>
<feature type="domain" description="NlpC/P60" evidence="5">
    <location>
        <begin position="196"/>
        <end position="309"/>
    </location>
</feature>
<reference evidence="6 7" key="1">
    <citation type="submission" date="2017-09" db="EMBL/GenBank/DDBJ databases">
        <authorList>
            <person name="Ehlers B."/>
            <person name="Leendertz F.H."/>
        </authorList>
    </citation>
    <scope>NUCLEOTIDE SEQUENCE [LARGE SCALE GENOMIC DNA]</scope>
    <source>
        <strain evidence="6 7">DSM 45537</strain>
    </source>
</reference>
<organism evidence="6 7">
    <name type="scientific">Nocardia amikacinitolerans</name>
    <dbReference type="NCBI Taxonomy" id="756689"/>
    <lineage>
        <taxon>Bacteria</taxon>
        <taxon>Bacillati</taxon>
        <taxon>Actinomycetota</taxon>
        <taxon>Actinomycetes</taxon>
        <taxon>Mycobacteriales</taxon>
        <taxon>Nocardiaceae</taxon>
        <taxon>Nocardia</taxon>
    </lineage>
</organism>
<evidence type="ECO:0000259" key="5">
    <source>
        <dbReference type="PROSITE" id="PS51935"/>
    </source>
</evidence>
<dbReference type="InterPro" id="IPR051794">
    <property type="entry name" value="PG_Endopeptidase_C40"/>
</dbReference>
<sequence>MASTAEGRYSRFVRRAIFWSLAAAAAAFGALLLGAGQASAKPIEIPGIGAFEVPDVIPVPPNFSQIDYPDIQVDPAEVVPAVVDRSTDIPTLIEIPAADIPAVDMSDIIYVADPPALPVTPAPALAEPAEVVYTTPIAVIEFAATPGTPATPAKPETVPTTPVDLLRTHLPYLAELLEPVLPAPLAPFVPQVVEEPSPGEVAVEAARSKIGSNYSMGATGPDAFDCSGLVQWSYEQAGVDVPRTSYQQLSSGTPVSQDELEPGDMVSFYGGGHSGLYAGDGQVIHASTYGTGVVMSPISSMPYAGARRY</sequence>
<evidence type="ECO:0000256" key="4">
    <source>
        <dbReference type="ARBA" id="ARBA00022807"/>
    </source>
</evidence>
<dbReference type="PANTHER" id="PTHR47359:SF3">
    <property type="entry name" value="NLP_P60 DOMAIN-CONTAINING PROTEIN-RELATED"/>
    <property type="match status" value="1"/>
</dbReference>
<dbReference type="InterPro" id="IPR038765">
    <property type="entry name" value="Papain-like_cys_pep_sf"/>
</dbReference>
<protein>
    <submittedName>
        <fullName evidence="6">Cell wall-associated hydrolase, NlpC family</fullName>
    </submittedName>
</protein>
<dbReference type="InterPro" id="IPR000064">
    <property type="entry name" value="NLP_P60_dom"/>
</dbReference>
<dbReference type="Pfam" id="PF00877">
    <property type="entry name" value="NLPC_P60"/>
    <property type="match status" value="1"/>
</dbReference>
<proteinExistence type="inferred from homology"/>
<evidence type="ECO:0000256" key="2">
    <source>
        <dbReference type="ARBA" id="ARBA00022670"/>
    </source>
</evidence>
<dbReference type="Gene3D" id="3.90.1720.10">
    <property type="entry name" value="endopeptidase domain like (from Nostoc punctiforme)"/>
    <property type="match status" value="1"/>
</dbReference>
<dbReference type="Proteomes" id="UP000219565">
    <property type="component" value="Unassembled WGS sequence"/>
</dbReference>
<dbReference type="SUPFAM" id="SSF54001">
    <property type="entry name" value="Cysteine proteinases"/>
    <property type="match status" value="1"/>
</dbReference>
<dbReference type="AlphaFoldDB" id="A0A285LW01"/>